<dbReference type="Proteomes" id="UP001329825">
    <property type="component" value="Chromosome 10"/>
</dbReference>
<sequence>MPHNSSECCPPQSSANPSRPKHAHPVSDKSGYEQKGHYECIGEYEQVYVTGPDDAKQALVVVYDIFGFWDTTIQVRVGVYGIMLRN</sequence>
<feature type="region of interest" description="Disordered" evidence="1">
    <location>
        <begin position="1"/>
        <end position="33"/>
    </location>
</feature>
<name>A0ABZ1D7R8_9TREE</name>
<proteinExistence type="predicted"/>
<organism evidence="2 3">
    <name type="scientific">Kwoniella shivajii</name>
    <dbReference type="NCBI Taxonomy" id="564305"/>
    <lineage>
        <taxon>Eukaryota</taxon>
        <taxon>Fungi</taxon>
        <taxon>Dikarya</taxon>
        <taxon>Basidiomycota</taxon>
        <taxon>Agaricomycotina</taxon>
        <taxon>Tremellomycetes</taxon>
        <taxon>Tremellales</taxon>
        <taxon>Cryptococcaceae</taxon>
        <taxon>Kwoniella</taxon>
    </lineage>
</organism>
<dbReference type="PANTHER" id="PTHR47668:SF1">
    <property type="entry name" value="DIENELACTONE HYDROLASE DOMAIN-CONTAINING PROTEIN-RELATED"/>
    <property type="match status" value="1"/>
</dbReference>
<reference evidence="2 3" key="1">
    <citation type="submission" date="2024-01" db="EMBL/GenBank/DDBJ databases">
        <title>Comparative genomics of Cryptococcus and Kwoniella reveals pathogenesis evolution and contrasting modes of karyotype evolution via chromosome fusion or intercentromeric recombination.</title>
        <authorList>
            <person name="Coelho M.A."/>
            <person name="David-Palma M."/>
            <person name="Shea T."/>
            <person name="Bowers K."/>
            <person name="McGinley-Smith S."/>
            <person name="Mohammad A.W."/>
            <person name="Gnirke A."/>
            <person name="Yurkov A.M."/>
            <person name="Nowrousian M."/>
            <person name="Sun S."/>
            <person name="Cuomo C.A."/>
            <person name="Heitman J."/>
        </authorList>
    </citation>
    <scope>NUCLEOTIDE SEQUENCE [LARGE SCALE GENOMIC DNA]</scope>
    <source>
        <strain evidence="2">CBS 11374</strain>
    </source>
</reference>
<dbReference type="EMBL" id="CP141890">
    <property type="protein sequence ID" value="WRT70102.1"/>
    <property type="molecule type" value="Genomic_DNA"/>
</dbReference>
<keyword evidence="3" id="KW-1185">Reference proteome</keyword>
<accession>A0ABZ1D7R8</accession>
<feature type="compositionally biased region" description="Polar residues" evidence="1">
    <location>
        <begin position="1"/>
        <end position="17"/>
    </location>
</feature>
<dbReference type="PANTHER" id="PTHR47668">
    <property type="entry name" value="DIENELACTONE HYDROLASE FAMILY PROTEIN (AFU_ORTHOLOGUE AFUA_6G01940)"/>
    <property type="match status" value="1"/>
</dbReference>
<evidence type="ECO:0000313" key="3">
    <source>
        <dbReference type="Proteomes" id="UP001329825"/>
    </source>
</evidence>
<gene>
    <name evidence="2" type="ORF">IL334_007096</name>
</gene>
<evidence type="ECO:0000313" key="2">
    <source>
        <dbReference type="EMBL" id="WRT70102.1"/>
    </source>
</evidence>
<evidence type="ECO:0000256" key="1">
    <source>
        <dbReference type="SAM" id="MobiDB-lite"/>
    </source>
</evidence>
<dbReference type="GeneID" id="87959226"/>
<evidence type="ECO:0008006" key="4">
    <source>
        <dbReference type="Google" id="ProtNLM"/>
    </source>
</evidence>
<protein>
    <recommendedName>
        <fullName evidence="4">Dienelactone hydrolase domain-containing protein</fullName>
    </recommendedName>
</protein>
<dbReference type="RefSeq" id="XP_062794841.1">
    <property type="nucleotide sequence ID" value="XM_062938790.1"/>
</dbReference>